<protein>
    <submittedName>
        <fullName evidence="1">Uncharacterized protein</fullName>
    </submittedName>
</protein>
<dbReference type="KEGG" id="drm:Dred_0470"/>
<dbReference type="AlphaFoldDB" id="A4J1R3"/>
<name>A4J1R3_DESRM</name>
<dbReference type="EMBL" id="CP000612">
    <property type="protein sequence ID" value="ABO49016.1"/>
    <property type="molecule type" value="Genomic_DNA"/>
</dbReference>
<sequence length="115" mass="13460">MVDLTSLITDDMETLGHMEFTVTNNDLFNKEIKEFTLFYKIVGESRIKLFRNQRMELIFVRLNDDWMRQGKIDISNATLPLAIQLKWDNKSVDELAVKTPGQQEYQSVTCLQIDN</sequence>
<evidence type="ECO:0000313" key="1">
    <source>
        <dbReference type="EMBL" id="ABO49016.1"/>
    </source>
</evidence>
<evidence type="ECO:0000313" key="2">
    <source>
        <dbReference type="Proteomes" id="UP000001556"/>
    </source>
</evidence>
<keyword evidence="2" id="KW-1185">Reference proteome</keyword>
<proteinExistence type="predicted"/>
<organism evidence="1 2">
    <name type="scientific">Desulforamulus reducens (strain ATCC BAA-1160 / DSM 100696 / MI-1)</name>
    <name type="common">Desulfotomaculum reducens</name>
    <dbReference type="NCBI Taxonomy" id="349161"/>
    <lineage>
        <taxon>Bacteria</taxon>
        <taxon>Bacillati</taxon>
        <taxon>Bacillota</taxon>
        <taxon>Clostridia</taxon>
        <taxon>Eubacteriales</taxon>
        <taxon>Peptococcaceae</taxon>
        <taxon>Desulforamulus</taxon>
    </lineage>
</organism>
<accession>A4J1R3</accession>
<dbReference type="HOGENOM" id="CLU_2092885_0_0_9"/>
<reference evidence="1 2" key="1">
    <citation type="submission" date="2007-03" db="EMBL/GenBank/DDBJ databases">
        <title>Complete sequence of Desulfotomaculum reducens MI-1.</title>
        <authorList>
            <consortium name="US DOE Joint Genome Institute"/>
            <person name="Copeland A."/>
            <person name="Lucas S."/>
            <person name="Lapidus A."/>
            <person name="Barry K."/>
            <person name="Detter J.C."/>
            <person name="Glavina del Rio T."/>
            <person name="Hammon N."/>
            <person name="Israni S."/>
            <person name="Dalin E."/>
            <person name="Tice H."/>
            <person name="Pitluck S."/>
            <person name="Sims D."/>
            <person name="Brettin T."/>
            <person name="Bruce D."/>
            <person name="Han C."/>
            <person name="Tapia R."/>
            <person name="Schmutz J."/>
            <person name="Larimer F."/>
            <person name="Land M."/>
            <person name="Hauser L."/>
            <person name="Kyrpides N."/>
            <person name="Kim E."/>
            <person name="Tebo B.M."/>
            <person name="Richardson P."/>
        </authorList>
    </citation>
    <scope>NUCLEOTIDE SEQUENCE [LARGE SCALE GENOMIC DNA]</scope>
    <source>
        <strain evidence="1 2">MI-1</strain>
    </source>
</reference>
<gene>
    <name evidence="1" type="ordered locus">Dred_0470</name>
</gene>
<dbReference type="Proteomes" id="UP000001556">
    <property type="component" value="Chromosome"/>
</dbReference>